<dbReference type="PANTHER" id="PTHR36435">
    <property type="entry name" value="SLR1288 PROTEIN"/>
    <property type="match status" value="1"/>
</dbReference>
<dbReference type="Pfam" id="PF02517">
    <property type="entry name" value="Rce1-like"/>
    <property type="match status" value="1"/>
</dbReference>
<sequence length="486" mass="56026">MSNNPNEISASIGEFGEENSQTVFKTFIPNEKNTNTQKIVIENLSPESIQPGEAIVLIIHPNKNKKSQGLYNDISGITNEEYNNSLLKKTNEKSRYKFGNTQQSYPNLNLKHFLNKNKKQPTWNKFTSLYERKTNKKNFNSDLGFRSNYNEKETETETEKEKEKEKERNKRAKNFFFQPQDRSFNKTETNNHFLYKDLDELLLNSDSGLYLTLFGFMIMCILSNLLTNALTQQSHIARMVFAGLGTSSMLIPPLFFLLKHKLDLRSVLRLQRAYVQKEIMTLSITISVTLIVSFFTLSVLSLIVLQKNPKIEQSLIINGFGTGLLALITVSLVPAICEEIVFRGFFQHTLEHNYSLNKSILISSFLFSFMHLDFTVFGFLYKLFLGYFYGLLVINTNSCYPSIIGHMINNALTLLFSNTIQYFVRPGLKNLFIVILLISSSLLLYTLSIFFKIYSISNIKEEDFDTDTEAYISPNEESTIYYEQEI</sequence>
<feature type="domain" description="CAAX prenyl protease 2/Lysostaphin resistance protein A-like" evidence="3">
    <location>
        <begin position="324"/>
        <end position="412"/>
    </location>
</feature>
<name>A0ABQ8Z2B9_9EUKA</name>
<protein>
    <recommendedName>
        <fullName evidence="3">CAAX prenyl protease 2/Lysostaphin resistance protein A-like domain-containing protein</fullName>
    </recommendedName>
</protein>
<proteinExistence type="predicted"/>
<feature type="region of interest" description="Disordered" evidence="1">
    <location>
        <begin position="141"/>
        <end position="169"/>
    </location>
</feature>
<gene>
    <name evidence="4" type="ORF">M0813_15751</name>
</gene>
<keyword evidence="2" id="KW-1133">Transmembrane helix</keyword>
<dbReference type="Proteomes" id="UP001150062">
    <property type="component" value="Unassembled WGS sequence"/>
</dbReference>
<evidence type="ECO:0000256" key="2">
    <source>
        <dbReference type="SAM" id="Phobius"/>
    </source>
</evidence>
<feature type="compositionally biased region" description="Basic and acidic residues" evidence="1">
    <location>
        <begin position="149"/>
        <end position="168"/>
    </location>
</feature>
<feature type="transmembrane region" description="Helical" evidence="2">
    <location>
        <begin position="279"/>
        <end position="303"/>
    </location>
</feature>
<evidence type="ECO:0000313" key="4">
    <source>
        <dbReference type="EMBL" id="KAJ6250933.1"/>
    </source>
</evidence>
<feature type="transmembrane region" description="Helical" evidence="2">
    <location>
        <begin position="315"/>
        <end position="337"/>
    </location>
</feature>
<evidence type="ECO:0000313" key="5">
    <source>
        <dbReference type="Proteomes" id="UP001150062"/>
    </source>
</evidence>
<evidence type="ECO:0000259" key="3">
    <source>
        <dbReference type="Pfam" id="PF02517"/>
    </source>
</evidence>
<accession>A0ABQ8Z2B9</accession>
<dbReference type="InterPro" id="IPR003675">
    <property type="entry name" value="Rce1/LyrA-like_dom"/>
</dbReference>
<evidence type="ECO:0000256" key="1">
    <source>
        <dbReference type="SAM" id="MobiDB-lite"/>
    </source>
</evidence>
<dbReference type="InterPro" id="IPR052710">
    <property type="entry name" value="CAAX_protease"/>
</dbReference>
<feature type="transmembrane region" description="Helical" evidence="2">
    <location>
        <begin position="431"/>
        <end position="451"/>
    </location>
</feature>
<comment type="caution">
    <text evidence="4">The sequence shown here is derived from an EMBL/GenBank/DDBJ whole genome shotgun (WGS) entry which is preliminary data.</text>
</comment>
<dbReference type="EMBL" id="JAOAOG010000073">
    <property type="protein sequence ID" value="KAJ6250933.1"/>
    <property type="molecule type" value="Genomic_DNA"/>
</dbReference>
<keyword evidence="2" id="KW-0812">Transmembrane</keyword>
<organism evidence="4 5">
    <name type="scientific">Anaeramoeba flamelloides</name>
    <dbReference type="NCBI Taxonomy" id="1746091"/>
    <lineage>
        <taxon>Eukaryota</taxon>
        <taxon>Metamonada</taxon>
        <taxon>Anaeramoebidae</taxon>
        <taxon>Anaeramoeba</taxon>
    </lineage>
</organism>
<feature type="transmembrane region" description="Helical" evidence="2">
    <location>
        <begin position="209"/>
        <end position="230"/>
    </location>
</feature>
<feature type="transmembrane region" description="Helical" evidence="2">
    <location>
        <begin position="236"/>
        <end position="258"/>
    </location>
</feature>
<reference evidence="4" key="1">
    <citation type="submission" date="2022-08" db="EMBL/GenBank/DDBJ databases">
        <title>Novel sulfate-reducing endosymbionts in the free-living metamonad Anaeramoeba.</title>
        <authorList>
            <person name="Jerlstrom-Hultqvist J."/>
            <person name="Cepicka I."/>
            <person name="Gallot-Lavallee L."/>
            <person name="Salas-Leiva D."/>
            <person name="Curtis B.A."/>
            <person name="Zahonova K."/>
            <person name="Pipaliya S."/>
            <person name="Dacks J."/>
            <person name="Roger A.J."/>
        </authorList>
    </citation>
    <scope>NUCLEOTIDE SEQUENCE</scope>
    <source>
        <strain evidence="4">Schooner1</strain>
    </source>
</reference>
<feature type="transmembrane region" description="Helical" evidence="2">
    <location>
        <begin position="403"/>
        <end position="424"/>
    </location>
</feature>
<keyword evidence="5" id="KW-1185">Reference proteome</keyword>
<keyword evidence="2" id="KW-0472">Membrane</keyword>
<dbReference type="PANTHER" id="PTHR36435:SF1">
    <property type="entry name" value="CAAX AMINO TERMINAL PROTEASE FAMILY PROTEIN"/>
    <property type="match status" value="1"/>
</dbReference>